<dbReference type="Proteomes" id="UP000176282">
    <property type="component" value="Unassembled WGS sequence"/>
</dbReference>
<evidence type="ECO:0000313" key="6">
    <source>
        <dbReference type="Proteomes" id="UP000176282"/>
    </source>
</evidence>
<evidence type="ECO:0000256" key="1">
    <source>
        <dbReference type="ARBA" id="ARBA00010688"/>
    </source>
</evidence>
<comment type="similarity">
    <text evidence="1">Belongs to the carbohydrate kinase PfkB family.</text>
</comment>
<dbReference type="PANTHER" id="PTHR10584">
    <property type="entry name" value="SUGAR KINASE"/>
    <property type="match status" value="1"/>
</dbReference>
<reference evidence="5 6" key="1">
    <citation type="journal article" date="2016" name="Nat. Commun.">
        <title>Thousands of microbial genomes shed light on interconnected biogeochemical processes in an aquifer system.</title>
        <authorList>
            <person name="Anantharaman K."/>
            <person name="Brown C.T."/>
            <person name="Hug L.A."/>
            <person name="Sharon I."/>
            <person name="Castelle C.J."/>
            <person name="Probst A.J."/>
            <person name="Thomas B.C."/>
            <person name="Singh A."/>
            <person name="Wilkins M.J."/>
            <person name="Karaoz U."/>
            <person name="Brodie E.L."/>
            <person name="Williams K.H."/>
            <person name="Hubbard S.S."/>
            <person name="Banfield J.F."/>
        </authorList>
    </citation>
    <scope>NUCLEOTIDE SEQUENCE [LARGE SCALE GENOMIC DNA]</scope>
</reference>
<dbReference type="PROSITE" id="PS00583">
    <property type="entry name" value="PFKB_KINASES_1"/>
    <property type="match status" value="1"/>
</dbReference>
<sequence>MFDVITIGDATFDTFFVIDNDSPQCHLNKDKTQLCLNYADKISLTSVGQSAGGNAANVAVGIKKLGLKTAIVTELGDDMNGLAVEEALTRAHVDTRLIHIRKNHQTRFSVVLNYRGERTILSYHANRTYVLPSLPQTKWIYYTSLGKTFERLQDKLIALKKRRPEIKIAANPGSYQLRYGLAHFKKILPHADILFVNKEEAAKIIGKRQPLKATMHSLHRLGPKLVLMTDGMRGSFGSDGRQIYTMPIFPITPTGKTGAGDAFASGFLTAHVLGKSLEEALRWGTANSTGVIQQVGAQRGLQTKAGIQTLLKKFNTTKPVAI</sequence>
<proteinExistence type="inferred from homology"/>
<dbReference type="GO" id="GO:0006796">
    <property type="term" value="P:phosphate-containing compound metabolic process"/>
    <property type="evidence" value="ECO:0007669"/>
    <property type="project" value="UniProtKB-ARBA"/>
</dbReference>
<organism evidence="5 6">
    <name type="scientific">Candidatus Magasanikbacteria bacterium RIFCSPHIGHO2_02_FULL_47_14</name>
    <dbReference type="NCBI Taxonomy" id="1798680"/>
    <lineage>
        <taxon>Bacteria</taxon>
        <taxon>Candidatus Magasanikiibacteriota</taxon>
    </lineage>
</organism>
<evidence type="ECO:0000256" key="3">
    <source>
        <dbReference type="ARBA" id="ARBA00022777"/>
    </source>
</evidence>
<keyword evidence="2" id="KW-0808">Transferase</keyword>
<dbReference type="InterPro" id="IPR002139">
    <property type="entry name" value="Ribo/fructo_kinase"/>
</dbReference>
<dbReference type="InterPro" id="IPR002173">
    <property type="entry name" value="Carboh/pur_kinase_PfkB_CS"/>
</dbReference>
<dbReference type="PRINTS" id="PR00990">
    <property type="entry name" value="RIBOKINASE"/>
</dbReference>
<gene>
    <name evidence="5" type="ORF">A3J66_04310</name>
</gene>
<dbReference type="Gene3D" id="3.40.1190.20">
    <property type="match status" value="1"/>
</dbReference>
<dbReference type="Pfam" id="PF00294">
    <property type="entry name" value="PfkB"/>
    <property type="match status" value="1"/>
</dbReference>
<comment type="caution">
    <text evidence="5">The sequence shown here is derived from an EMBL/GenBank/DDBJ whole genome shotgun (WGS) entry which is preliminary data.</text>
</comment>
<dbReference type="STRING" id="1798680.A3J66_04310"/>
<dbReference type="AlphaFoldDB" id="A0A1F6M4G2"/>
<protein>
    <recommendedName>
        <fullName evidence="4">Carbohydrate kinase PfkB domain-containing protein</fullName>
    </recommendedName>
</protein>
<dbReference type="PANTHER" id="PTHR10584:SF166">
    <property type="entry name" value="RIBOKINASE"/>
    <property type="match status" value="1"/>
</dbReference>
<dbReference type="InterPro" id="IPR011611">
    <property type="entry name" value="PfkB_dom"/>
</dbReference>
<keyword evidence="3" id="KW-0418">Kinase</keyword>
<dbReference type="SUPFAM" id="SSF53613">
    <property type="entry name" value="Ribokinase-like"/>
    <property type="match status" value="1"/>
</dbReference>
<dbReference type="GO" id="GO:0016301">
    <property type="term" value="F:kinase activity"/>
    <property type="evidence" value="ECO:0007669"/>
    <property type="project" value="UniProtKB-KW"/>
</dbReference>
<evidence type="ECO:0000313" key="5">
    <source>
        <dbReference type="EMBL" id="OGH66479.1"/>
    </source>
</evidence>
<evidence type="ECO:0000256" key="2">
    <source>
        <dbReference type="ARBA" id="ARBA00022679"/>
    </source>
</evidence>
<feature type="domain" description="Carbohydrate kinase PfkB" evidence="4">
    <location>
        <begin position="38"/>
        <end position="303"/>
    </location>
</feature>
<accession>A0A1F6M4G2</accession>
<name>A0A1F6M4G2_9BACT</name>
<dbReference type="InterPro" id="IPR029056">
    <property type="entry name" value="Ribokinase-like"/>
</dbReference>
<evidence type="ECO:0000259" key="4">
    <source>
        <dbReference type="Pfam" id="PF00294"/>
    </source>
</evidence>
<dbReference type="EMBL" id="MFQB01000035">
    <property type="protein sequence ID" value="OGH66479.1"/>
    <property type="molecule type" value="Genomic_DNA"/>
</dbReference>